<dbReference type="Proteomes" id="UP000286415">
    <property type="component" value="Unassembled WGS sequence"/>
</dbReference>
<reference evidence="2 3" key="2">
    <citation type="journal article" date="2021" name="Genomics">
        <title>High-quality reference genome for Clonorchis sinensis.</title>
        <authorList>
            <person name="Young N.D."/>
            <person name="Stroehlein A.J."/>
            <person name="Kinkar L."/>
            <person name="Wang T."/>
            <person name="Sohn W.M."/>
            <person name="Chang B.C.H."/>
            <person name="Kaur P."/>
            <person name="Weisz D."/>
            <person name="Dudchenko O."/>
            <person name="Aiden E.L."/>
            <person name="Korhonen P.K."/>
            <person name="Gasser R.B."/>
        </authorList>
    </citation>
    <scope>NUCLEOTIDE SEQUENCE [LARGE SCALE GENOMIC DNA]</scope>
    <source>
        <strain evidence="2">Cs-k2</strain>
    </source>
</reference>
<accession>A0A8T1ME23</accession>
<evidence type="ECO:0000313" key="3">
    <source>
        <dbReference type="Proteomes" id="UP000286415"/>
    </source>
</evidence>
<keyword evidence="3" id="KW-1185">Reference proteome</keyword>
<reference evidence="2 3" key="1">
    <citation type="journal article" date="2018" name="Biotechnol. Adv.">
        <title>Improved genomic resources and new bioinformatic workflow for the carcinogenic parasite Clonorchis sinensis: Biotechnological implications.</title>
        <authorList>
            <person name="Wang D."/>
            <person name="Korhonen P.K."/>
            <person name="Gasser R.B."/>
            <person name="Young N.D."/>
        </authorList>
    </citation>
    <scope>NUCLEOTIDE SEQUENCE [LARGE SCALE GENOMIC DNA]</scope>
    <source>
        <strain evidence="2">Cs-k2</strain>
    </source>
</reference>
<name>A0A8T1ME23_CLOSI</name>
<protein>
    <submittedName>
        <fullName evidence="2">Uncharacterized protein</fullName>
    </submittedName>
</protein>
<dbReference type="AlphaFoldDB" id="A0A8T1ME23"/>
<proteinExistence type="predicted"/>
<evidence type="ECO:0000256" key="1">
    <source>
        <dbReference type="SAM" id="MobiDB-lite"/>
    </source>
</evidence>
<organism evidence="2 3">
    <name type="scientific">Clonorchis sinensis</name>
    <name type="common">Chinese liver fluke</name>
    <dbReference type="NCBI Taxonomy" id="79923"/>
    <lineage>
        <taxon>Eukaryota</taxon>
        <taxon>Metazoa</taxon>
        <taxon>Spiralia</taxon>
        <taxon>Lophotrochozoa</taxon>
        <taxon>Platyhelminthes</taxon>
        <taxon>Trematoda</taxon>
        <taxon>Digenea</taxon>
        <taxon>Opisthorchiida</taxon>
        <taxon>Opisthorchiata</taxon>
        <taxon>Opisthorchiidae</taxon>
        <taxon>Clonorchis</taxon>
    </lineage>
</organism>
<gene>
    <name evidence="2" type="ORF">CSKR_200352</name>
</gene>
<dbReference type="EMBL" id="NIRI02000042">
    <property type="protein sequence ID" value="KAG5446961.1"/>
    <property type="molecule type" value="Genomic_DNA"/>
</dbReference>
<dbReference type="OrthoDB" id="6259267at2759"/>
<feature type="compositionally biased region" description="Acidic residues" evidence="1">
    <location>
        <begin position="9"/>
        <end position="22"/>
    </location>
</feature>
<comment type="caution">
    <text evidence="2">The sequence shown here is derived from an EMBL/GenBank/DDBJ whole genome shotgun (WGS) entry which is preliminary data.</text>
</comment>
<feature type="region of interest" description="Disordered" evidence="1">
    <location>
        <begin position="1"/>
        <end position="39"/>
    </location>
</feature>
<evidence type="ECO:0000313" key="2">
    <source>
        <dbReference type="EMBL" id="KAG5446961.1"/>
    </source>
</evidence>
<sequence length="275" mass="31542">MGNTTSQTEDSDSVSGEEEDQEMSARCARIPLEDNNQTPKINEELASRVENMVGPHKLFGGSAAATQKTRARVRQHSDATDFMQIHDGSFGTREEDLPNHNRYRLFEEIKPILTSLDKEQLSDEDEGFVEPISSQSIGDDAKESGERAHRQVIEEIIRPSNSRMYRVNRFRIKKIKLLEGNDMRKILIANRRMEFPETPHLQPEKLKDHPDRSETRQIMASSLSIQRPVGTKAMMQRPEMKDVCEQTNFIRPRTARRTLRSFGASDEYTSEESGY</sequence>